<dbReference type="Proteomes" id="UP001139068">
    <property type="component" value="Unassembled WGS sequence"/>
</dbReference>
<dbReference type="Pfam" id="PF00589">
    <property type="entry name" value="Phage_integrase"/>
    <property type="match status" value="1"/>
</dbReference>
<accession>A0ABS9YU97</accession>
<organism evidence="4 5">
    <name type="scientific">Candidatus Mycolicibacterium alkanivorans</name>
    <dbReference type="NCBI Taxonomy" id="2954114"/>
    <lineage>
        <taxon>Bacteria</taxon>
        <taxon>Bacillati</taxon>
        <taxon>Actinomycetota</taxon>
        <taxon>Actinomycetes</taxon>
        <taxon>Mycobacteriales</taxon>
        <taxon>Mycobacteriaceae</taxon>
        <taxon>Mycolicibacterium</taxon>
    </lineage>
</organism>
<keyword evidence="1" id="KW-0238">DNA-binding</keyword>
<dbReference type="Gene3D" id="1.10.443.10">
    <property type="entry name" value="Intergrase catalytic core"/>
    <property type="match status" value="1"/>
</dbReference>
<evidence type="ECO:0000256" key="2">
    <source>
        <dbReference type="ARBA" id="ARBA00023172"/>
    </source>
</evidence>
<keyword evidence="2" id="KW-0233">DNA recombination</keyword>
<comment type="caution">
    <text evidence="4">The sequence shown here is derived from an EMBL/GenBank/DDBJ whole genome shotgun (WGS) entry which is preliminary data.</text>
</comment>
<dbReference type="Gene3D" id="1.10.150.130">
    <property type="match status" value="1"/>
</dbReference>
<dbReference type="InterPro" id="IPR011010">
    <property type="entry name" value="DNA_brk_join_enz"/>
</dbReference>
<name>A0ABS9YU97_9MYCO</name>
<evidence type="ECO:0000256" key="1">
    <source>
        <dbReference type="ARBA" id="ARBA00023125"/>
    </source>
</evidence>
<evidence type="ECO:0000313" key="5">
    <source>
        <dbReference type="Proteomes" id="UP001139068"/>
    </source>
</evidence>
<dbReference type="EMBL" id="JAIVFL010000001">
    <property type="protein sequence ID" value="MCI4674789.1"/>
    <property type="molecule type" value="Genomic_DNA"/>
</dbReference>
<gene>
    <name evidence="4" type="ORF">K9U37_07650</name>
</gene>
<dbReference type="InterPro" id="IPR002104">
    <property type="entry name" value="Integrase_catalytic"/>
</dbReference>
<dbReference type="SUPFAM" id="SSF56349">
    <property type="entry name" value="DNA breaking-rejoining enzymes"/>
    <property type="match status" value="1"/>
</dbReference>
<keyword evidence="5" id="KW-1185">Reference proteome</keyword>
<dbReference type="CDD" id="cd01189">
    <property type="entry name" value="INT_ICEBs1_C_like"/>
    <property type="match status" value="1"/>
</dbReference>
<dbReference type="InterPro" id="IPR013762">
    <property type="entry name" value="Integrase-like_cat_sf"/>
</dbReference>
<reference evidence="4" key="1">
    <citation type="journal article" date="2022" name="ISME J.">
        <title>Identification of active gaseous-alkane degraders at natural gas seeps.</title>
        <authorList>
            <person name="Farhan Ul Haque M."/>
            <person name="Hernandez M."/>
            <person name="Crombie A.T."/>
            <person name="Murrell J.C."/>
        </authorList>
    </citation>
    <scope>NUCLEOTIDE SEQUENCE</scope>
    <source>
        <strain evidence="4">ANDR5</strain>
    </source>
</reference>
<evidence type="ECO:0000259" key="3">
    <source>
        <dbReference type="PROSITE" id="PS51898"/>
    </source>
</evidence>
<sequence length="397" mass="43801">MMTKRQQLPPQIKKITVKDRSTGKSVVRYQLTVDAGHDPESGRRRQIRRRFVTEAAARDGLASVQGGVRAGTYVPSSKLTVDQACEGWLASKHSLKPSTLRGHRVSLGPLRDELGQVEVQKLSKADLDSLVGRLRRGEVEGRKKWSARSCNYMLYLATAVLDDQVAQGNVVRNVARLVDRVAGDAEKFRTLTDSEMFRILDRECRDRHLWTLALYGLRRGEIAGLRWANVDLKAKTVTITENRVAVGKDIVGGTPKSKASSRTLPMPDDVVAVLKAARKRQAEERLAFGAGCGSGEYVASDEAGRPYHPNLLTYRWGKMLDGLKIERVRLHDARHSCATLMHLRGVPIAVIAAWLGHASAAFTMSVYAHSQDDALKAAASSFGRVVTSRDIEPGSER</sequence>
<protein>
    <submittedName>
        <fullName evidence="4">Site-specific integrase</fullName>
    </submittedName>
</protein>
<dbReference type="InterPro" id="IPR010998">
    <property type="entry name" value="Integrase_recombinase_N"/>
</dbReference>
<dbReference type="InterPro" id="IPR050090">
    <property type="entry name" value="Tyrosine_recombinase_XerCD"/>
</dbReference>
<evidence type="ECO:0000313" key="4">
    <source>
        <dbReference type="EMBL" id="MCI4674789.1"/>
    </source>
</evidence>
<proteinExistence type="predicted"/>
<feature type="domain" description="Tyr recombinase" evidence="3">
    <location>
        <begin position="186"/>
        <end position="380"/>
    </location>
</feature>
<dbReference type="PROSITE" id="PS51898">
    <property type="entry name" value="TYR_RECOMBINASE"/>
    <property type="match status" value="1"/>
</dbReference>
<dbReference type="PANTHER" id="PTHR30349">
    <property type="entry name" value="PHAGE INTEGRASE-RELATED"/>
    <property type="match status" value="1"/>
</dbReference>